<organism evidence="2 3">
    <name type="scientific">Nocardioides aquiterrae</name>
    <dbReference type="NCBI Taxonomy" id="203799"/>
    <lineage>
        <taxon>Bacteria</taxon>
        <taxon>Bacillati</taxon>
        <taxon>Actinomycetota</taxon>
        <taxon>Actinomycetes</taxon>
        <taxon>Propionibacteriales</taxon>
        <taxon>Nocardioidaceae</taxon>
        <taxon>Nocardioides</taxon>
    </lineage>
</organism>
<name>A0ABP4F7K7_9ACTN</name>
<dbReference type="PANTHER" id="PTHR12126:SF11">
    <property type="entry name" value="NADH DEHYDROGENASE [UBIQUINONE] 1 ALPHA SUBCOMPLEX SUBUNIT 9, MITOCHONDRIAL"/>
    <property type="match status" value="1"/>
</dbReference>
<feature type="domain" description="NAD(P)-binding" evidence="1">
    <location>
        <begin position="14"/>
        <end position="146"/>
    </location>
</feature>
<evidence type="ECO:0000313" key="3">
    <source>
        <dbReference type="Proteomes" id="UP001499979"/>
    </source>
</evidence>
<dbReference type="PANTHER" id="PTHR12126">
    <property type="entry name" value="NADH-UBIQUINONE OXIDOREDUCTASE 39 KDA SUBUNIT-RELATED"/>
    <property type="match status" value="1"/>
</dbReference>
<keyword evidence="3" id="KW-1185">Reference proteome</keyword>
<dbReference type="InterPro" id="IPR051207">
    <property type="entry name" value="ComplexI_NDUFA9_subunit"/>
</dbReference>
<dbReference type="InterPro" id="IPR016040">
    <property type="entry name" value="NAD(P)-bd_dom"/>
</dbReference>
<evidence type="ECO:0000313" key="2">
    <source>
        <dbReference type="EMBL" id="GAA1159318.1"/>
    </source>
</evidence>
<dbReference type="InterPro" id="IPR036291">
    <property type="entry name" value="NAD(P)-bd_dom_sf"/>
</dbReference>
<evidence type="ECO:0000259" key="1">
    <source>
        <dbReference type="Pfam" id="PF13460"/>
    </source>
</evidence>
<proteinExistence type="predicted"/>
<dbReference type="Gene3D" id="3.40.50.720">
    <property type="entry name" value="NAD(P)-binding Rossmann-like Domain"/>
    <property type="match status" value="1"/>
</dbReference>
<dbReference type="Pfam" id="PF13460">
    <property type="entry name" value="NAD_binding_10"/>
    <property type="match status" value="1"/>
</dbReference>
<reference evidence="3" key="1">
    <citation type="journal article" date="2019" name="Int. J. Syst. Evol. Microbiol.">
        <title>The Global Catalogue of Microorganisms (GCM) 10K type strain sequencing project: providing services to taxonomists for standard genome sequencing and annotation.</title>
        <authorList>
            <consortium name="The Broad Institute Genomics Platform"/>
            <consortium name="The Broad Institute Genome Sequencing Center for Infectious Disease"/>
            <person name="Wu L."/>
            <person name="Ma J."/>
        </authorList>
    </citation>
    <scope>NUCLEOTIDE SEQUENCE [LARGE SCALE GENOMIC DNA]</scope>
    <source>
        <strain evidence="3">JCM 11813</strain>
    </source>
</reference>
<dbReference type="SUPFAM" id="SSF51735">
    <property type="entry name" value="NAD(P)-binding Rossmann-fold domains"/>
    <property type="match status" value="1"/>
</dbReference>
<dbReference type="Proteomes" id="UP001499979">
    <property type="component" value="Unassembled WGS sequence"/>
</dbReference>
<accession>A0ABP4F7K7</accession>
<sequence length="302" mass="32107">MGTTDPVKTVLVTGATGFIGRHLVPDLVDRGHTVRAMTRHPETYDGPGEPVAGDVSDPGSLAAPLEGVDVAVYLVHSLDDDAFEERDAEAAKAFGLAAAASGVRQIVYLGGLGKDDADLSPHLRSRREVERLLGEAGVPVTTLRAAIVVGAGGISWEMTRQLIKNLPGMVVPKWASTRTQPIALDDVVRYLAGVIGREEAYGRAFEIGGPDQLSYVDMLQQAAEVIDGHRVPIVTVPVLTPRLSSYWISFVTNVDATTGRNLIESMGTEVIVTDHAIRDLVPGEPLTYAEAVRRAIAEDAGG</sequence>
<comment type="caution">
    <text evidence="2">The sequence shown here is derived from an EMBL/GenBank/DDBJ whole genome shotgun (WGS) entry which is preliminary data.</text>
</comment>
<gene>
    <name evidence="2" type="ORF">GCM10009606_41720</name>
</gene>
<protein>
    <submittedName>
        <fullName evidence="2">NAD(P)H-binding protein</fullName>
    </submittedName>
</protein>
<dbReference type="EMBL" id="BAAAJE010000026">
    <property type="protein sequence ID" value="GAA1159318.1"/>
    <property type="molecule type" value="Genomic_DNA"/>
</dbReference>